<dbReference type="Ensembl" id="ENSSCAT00000007257.1">
    <property type="protein sequence ID" value="ENSSCAP00000006353.1"/>
    <property type="gene ID" value="ENSSCAG00000004951.1"/>
</dbReference>
<dbReference type="Gene3D" id="2.10.50.10">
    <property type="entry name" value="Tumor Necrosis Factor Receptor, subunit A, domain 2"/>
    <property type="match status" value="3"/>
</dbReference>
<feature type="compositionally biased region" description="Basic and acidic residues" evidence="10">
    <location>
        <begin position="381"/>
        <end position="391"/>
    </location>
</feature>
<dbReference type="PANTHER" id="PTHR46330:SF17">
    <property type="entry name" value="TUMOR NECROSIS FACTOR RECEPTOR SUPERFAMILY, MEMBER 10B"/>
    <property type="match status" value="1"/>
</dbReference>
<evidence type="ECO:0000256" key="3">
    <source>
        <dbReference type="ARBA" id="ARBA00022729"/>
    </source>
</evidence>
<feature type="domain" description="TNFR-Cys" evidence="13">
    <location>
        <begin position="120"/>
        <end position="161"/>
    </location>
</feature>
<keyword evidence="11" id="KW-0812">Transmembrane</keyword>
<dbReference type="GO" id="GO:0009986">
    <property type="term" value="C:cell surface"/>
    <property type="evidence" value="ECO:0007669"/>
    <property type="project" value="TreeGrafter"/>
</dbReference>
<dbReference type="InterPro" id="IPR000488">
    <property type="entry name" value="Death_dom"/>
</dbReference>
<dbReference type="GO" id="GO:0004888">
    <property type="term" value="F:transmembrane signaling receptor activity"/>
    <property type="evidence" value="ECO:0007669"/>
    <property type="project" value="UniProtKB-ARBA"/>
</dbReference>
<dbReference type="AlphaFoldDB" id="A0A8C9U905"/>
<keyword evidence="4" id="KW-0677">Repeat</keyword>
<dbReference type="GO" id="GO:0043065">
    <property type="term" value="P:positive regulation of apoptotic process"/>
    <property type="evidence" value="ECO:0007669"/>
    <property type="project" value="TreeGrafter"/>
</dbReference>
<dbReference type="Proteomes" id="UP000694409">
    <property type="component" value="Unassembled WGS sequence"/>
</dbReference>
<dbReference type="SMART" id="SM00208">
    <property type="entry name" value="TNFR"/>
    <property type="match status" value="3"/>
</dbReference>
<dbReference type="OMA" id="ENQQYPH"/>
<evidence type="ECO:0000259" key="12">
    <source>
        <dbReference type="PROSITE" id="PS50017"/>
    </source>
</evidence>
<comment type="caution">
    <text evidence="9">Lacks conserved residue(s) required for the propagation of feature annotation.</text>
</comment>
<dbReference type="InterPro" id="IPR001368">
    <property type="entry name" value="TNFR/NGFR_Cys_rich_reg"/>
</dbReference>
<feature type="transmembrane region" description="Helical" evidence="11">
    <location>
        <begin position="174"/>
        <end position="193"/>
    </location>
</feature>
<feature type="region of interest" description="Disordered" evidence="10">
    <location>
        <begin position="229"/>
        <end position="262"/>
    </location>
</feature>
<dbReference type="PROSITE" id="PS50050">
    <property type="entry name" value="TNFR_NGFR_2"/>
    <property type="match status" value="2"/>
</dbReference>
<feature type="disulfide bond" evidence="9">
    <location>
        <begin position="98"/>
        <end position="111"/>
    </location>
</feature>
<dbReference type="GO" id="GO:0005886">
    <property type="term" value="C:plasma membrane"/>
    <property type="evidence" value="ECO:0007669"/>
    <property type="project" value="TreeGrafter"/>
</dbReference>
<keyword evidence="7" id="KW-0675">Receptor</keyword>
<dbReference type="KEGG" id="scan:103824423"/>
<keyword evidence="2" id="KW-0053">Apoptosis</keyword>
<feature type="disulfide bond" evidence="9">
    <location>
        <begin position="143"/>
        <end position="161"/>
    </location>
</feature>
<evidence type="ECO:0000256" key="1">
    <source>
        <dbReference type="ARBA" id="ARBA00004370"/>
    </source>
</evidence>
<dbReference type="PANTHER" id="PTHR46330">
    <property type="entry name" value="TUMOR NECROSIS FACTOR RECEPTOR SUPERFAMILY MEMBER 10B"/>
    <property type="match status" value="1"/>
</dbReference>
<reference evidence="14" key="2">
    <citation type="submission" date="2025-09" db="UniProtKB">
        <authorList>
            <consortium name="Ensembl"/>
        </authorList>
    </citation>
    <scope>IDENTIFICATION</scope>
</reference>
<evidence type="ECO:0000256" key="4">
    <source>
        <dbReference type="ARBA" id="ARBA00022737"/>
    </source>
</evidence>
<feature type="compositionally biased region" description="Basic and acidic residues" evidence="10">
    <location>
        <begin position="240"/>
        <end position="261"/>
    </location>
</feature>
<dbReference type="PROSITE" id="PS50017">
    <property type="entry name" value="DEATH_DOMAIN"/>
    <property type="match status" value="1"/>
</dbReference>
<dbReference type="Gene3D" id="1.10.533.10">
    <property type="entry name" value="Death Domain, Fas"/>
    <property type="match status" value="1"/>
</dbReference>
<keyword evidence="5 11" id="KW-0472">Membrane</keyword>
<evidence type="ECO:0000256" key="7">
    <source>
        <dbReference type="ARBA" id="ARBA00023170"/>
    </source>
</evidence>
<dbReference type="SUPFAM" id="SSF47986">
    <property type="entry name" value="DEATH domain"/>
    <property type="match status" value="1"/>
</dbReference>
<evidence type="ECO:0000313" key="15">
    <source>
        <dbReference type="Proteomes" id="UP000694409"/>
    </source>
</evidence>
<dbReference type="GeneTree" id="ENSGT00940000162635"/>
<evidence type="ECO:0000256" key="9">
    <source>
        <dbReference type="PROSITE-ProRule" id="PRU00206"/>
    </source>
</evidence>
<dbReference type="InterPro" id="IPR011029">
    <property type="entry name" value="DEATH-like_dom_sf"/>
</dbReference>
<feature type="disulfide bond" evidence="9">
    <location>
        <begin position="101"/>
        <end position="119"/>
    </location>
</feature>
<keyword evidence="15" id="KW-1185">Reference proteome</keyword>
<organism evidence="14 15">
    <name type="scientific">Serinus canaria</name>
    <name type="common">Island canary</name>
    <name type="synonym">Fringilla canaria</name>
    <dbReference type="NCBI Taxonomy" id="9135"/>
    <lineage>
        <taxon>Eukaryota</taxon>
        <taxon>Metazoa</taxon>
        <taxon>Chordata</taxon>
        <taxon>Craniata</taxon>
        <taxon>Vertebrata</taxon>
        <taxon>Euteleostomi</taxon>
        <taxon>Archelosauria</taxon>
        <taxon>Archosauria</taxon>
        <taxon>Dinosauria</taxon>
        <taxon>Saurischia</taxon>
        <taxon>Theropoda</taxon>
        <taxon>Coelurosauria</taxon>
        <taxon>Aves</taxon>
        <taxon>Neognathae</taxon>
        <taxon>Neoaves</taxon>
        <taxon>Telluraves</taxon>
        <taxon>Australaves</taxon>
        <taxon>Passeriformes</taxon>
        <taxon>Passeroidea</taxon>
        <taxon>Fringillidae</taxon>
        <taxon>Carduelinae</taxon>
        <taxon>Serinus</taxon>
    </lineage>
</organism>
<dbReference type="OrthoDB" id="9417953at2759"/>
<keyword evidence="3" id="KW-0732">Signal</keyword>
<feature type="disulfide bond" evidence="9">
    <location>
        <begin position="121"/>
        <end position="136"/>
    </location>
</feature>
<dbReference type="SMART" id="SM00005">
    <property type="entry name" value="DEATH"/>
    <property type="match status" value="1"/>
</dbReference>
<feature type="domain" description="Death" evidence="12">
    <location>
        <begin position="292"/>
        <end position="357"/>
    </location>
</feature>
<evidence type="ECO:0000256" key="8">
    <source>
        <dbReference type="ARBA" id="ARBA00023180"/>
    </source>
</evidence>
<dbReference type="PROSITE" id="PS00652">
    <property type="entry name" value="TNFR_NGFR_1"/>
    <property type="match status" value="1"/>
</dbReference>
<proteinExistence type="predicted"/>
<protein>
    <submittedName>
        <fullName evidence="14">Tumor necrosis factor receptor superfamily member 10A</fullName>
    </submittedName>
</protein>
<dbReference type="InterPro" id="IPR034024">
    <property type="entry name" value="TNFRSF10_N"/>
</dbReference>
<feature type="repeat" description="TNFR-Cys" evidence="9">
    <location>
        <begin position="120"/>
        <end position="161"/>
    </location>
</feature>
<feature type="repeat" description="TNFR-Cys" evidence="9">
    <location>
        <begin position="79"/>
        <end position="119"/>
    </location>
</feature>
<evidence type="ECO:0000256" key="11">
    <source>
        <dbReference type="SAM" id="Phobius"/>
    </source>
</evidence>
<dbReference type="GO" id="GO:0036462">
    <property type="term" value="P:TRAIL-activated apoptotic signaling pathway"/>
    <property type="evidence" value="ECO:0007669"/>
    <property type="project" value="TreeGrafter"/>
</dbReference>
<evidence type="ECO:0000313" key="14">
    <source>
        <dbReference type="Ensembl" id="ENSSCAP00000006353.1"/>
    </source>
</evidence>
<accession>A0A8C9U905</accession>
<dbReference type="GeneID" id="103824423"/>
<dbReference type="InterPro" id="IPR052491">
    <property type="entry name" value="TNFRSF10"/>
</dbReference>
<dbReference type="Pfam" id="PF00531">
    <property type="entry name" value="Death"/>
    <property type="match status" value="1"/>
</dbReference>
<feature type="disulfide bond" evidence="9">
    <location>
        <begin position="80"/>
        <end position="95"/>
    </location>
</feature>
<dbReference type="SUPFAM" id="SSF57586">
    <property type="entry name" value="TNF receptor-like"/>
    <property type="match status" value="2"/>
</dbReference>
<name>A0A8C9U905_SERCA</name>
<feature type="domain" description="TNFR-Cys" evidence="13">
    <location>
        <begin position="79"/>
        <end position="119"/>
    </location>
</feature>
<gene>
    <name evidence="14" type="primary">LOC103824423</name>
</gene>
<dbReference type="FunFam" id="2.10.50.10:FF:000004">
    <property type="entry name" value="Tumor necrosis factor receptor superfamily member 6"/>
    <property type="match status" value="1"/>
</dbReference>
<evidence type="ECO:0000259" key="13">
    <source>
        <dbReference type="PROSITE" id="PS50050"/>
    </source>
</evidence>
<dbReference type="Pfam" id="PF00020">
    <property type="entry name" value="TNFR_c6"/>
    <property type="match status" value="2"/>
</dbReference>
<evidence type="ECO:0000256" key="6">
    <source>
        <dbReference type="ARBA" id="ARBA00023157"/>
    </source>
</evidence>
<dbReference type="CDD" id="cd10580">
    <property type="entry name" value="TNFRSF10"/>
    <property type="match status" value="1"/>
</dbReference>
<comment type="subcellular location">
    <subcellularLocation>
        <location evidence="1">Membrane</location>
    </subcellularLocation>
</comment>
<keyword evidence="11" id="KW-1133">Transmembrane helix</keyword>
<evidence type="ECO:0000256" key="2">
    <source>
        <dbReference type="ARBA" id="ARBA00022703"/>
    </source>
</evidence>
<keyword evidence="6 9" id="KW-1015">Disulfide bond</keyword>
<evidence type="ECO:0000256" key="10">
    <source>
        <dbReference type="SAM" id="MobiDB-lite"/>
    </source>
</evidence>
<evidence type="ECO:0000256" key="5">
    <source>
        <dbReference type="ARBA" id="ARBA00023136"/>
    </source>
</evidence>
<feature type="region of interest" description="Disordered" evidence="10">
    <location>
        <begin position="368"/>
        <end position="391"/>
    </location>
</feature>
<keyword evidence="8" id="KW-0325">Glycoprotein</keyword>
<sequence length="391" mass="44432">MRWPRRRSVPVVLLVTVVYLGANAVTLRRRDSLDSLDLGWLGEDDYYRKSDGLYCKKCPAGTYISQECEEQRGPSTCVSCRAREYMEYPNAFHSCQECSVCREDQVELSPCQPQRNTVCVCRNGTFCPPEHPCEMCQKCQPRCPEGQVVLKPCTPYSDLQCGPDLDSSSTYPKILIPVIVGMIVILIVIAVCWKRPCNPPEDGRPSSPTAYERVNSMFQKLPWCKRENVGTGDNITNTQTEREQRDRAPERQEMLPSETERPWSSLVPAPGYDPCNALQRSFYIFGRKVLRENWKIFGRSLNLEEIDIPLGWSLDDFYQMMLTWQNREGSKASVTTLLDTLERLRLRGAAEKICDTLVQEGYFQKRAEGSGAHTAPPAAGKDSEQLDRSCL</sequence>
<reference evidence="14" key="1">
    <citation type="submission" date="2025-08" db="UniProtKB">
        <authorList>
            <consortium name="Ensembl"/>
        </authorList>
    </citation>
    <scope>IDENTIFICATION</scope>
</reference>